<accession>A0AAV4MNF8</accession>
<gene>
    <name evidence="1" type="ORF">CEXT_379101</name>
</gene>
<evidence type="ECO:0000313" key="1">
    <source>
        <dbReference type="EMBL" id="GIX73903.1"/>
    </source>
</evidence>
<reference evidence="1 2" key="1">
    <citation type="submission" date="2021-06" db="EMBL/GenBank/DDBJ databases">
        <title>Caerostris extrusa draft genome.</title>
        <authorList>
            <person name="Kono N."/>
            <person name="Arakawa K."/>
        </authorList>
    </citation>
    <scope>NUCLEOTIDE SEQUENCE [LARGE SCALE GENOMIC DNA]</scope>
</reference>
<dbReference type="EMBL" id="BPLR01020002">
    <property type="protein sequence ID" value="GIX73903.1"/>
    <property type="molecule type" value="Genomic_DNA"/>
</dbReference>
<proteinExistence type="predicted"/>
<name>A0AAV4MNF8_CAEEX</name>
<organism evidence="1 2">
    <name type="scientific">Caerostris extrusa</name>
    <name type="common">Bark spider</name>
    <name type="synonym">Caerostris bankana</name>
    <dbReference type="NCBI Taxonomy" id="172846"/>
    <lineage>
        <taxon>Eukaryota</taxon>
        <taxon>Metazoa</taxon>
        <taxon>Ecdysozoa</taxon>
        <taxon>Arthropoda</taxon>
        <taxon>Chelicerata</taxon>
        <taxon>Arachnida</taxon>
        <taxon>Araneae</taxon>
        <taxon>Araneomorphae</taxon>
        <taxon>Entelegynae</taxon>
        <taxon>Araneoidea</taxon>
        <taxon>Araneidae</taxon>
        <taxon>Caerostris</taxon>
    </lineage>
</organism>
<protein>
    <submittedName>
        <fullName evidence="1">Uncharacterized protein</fullName>
    </submittedName>
</protein>
<comment type="caution">
    <text evidence="1">The sequence shown here is derived from an EMBL/GenBank/DDBJ whole genome shotgun (WGS) entry which is preliminary data.</text>
</comment>
<dbReference type="AlphaFoldDB" id="A0AAV4MNF8"/>
<keyword evidence="2" id="KW-1185">Reference proteome</keyword>
<evidence type="ECO:0000313" key="2">
    <source>
        <dbReference type="Proteomes" id="UP001054945"/>
    </source>
</evidence>
<sequence length="93" mass="10431">MKETYHAPFYAINSFPGVIRDPLLLVPPTNSVSFFATLESIKVEFSGLFLWYLMHCVRSGPPPHPMVISSHHTCICTELADELGSWNMCSGMQ</sequence>
<dbReference type="Proteomes" id="UP001054945">
    <property type="component" value="Unassembled WGS sequence"/>
</dbReference>